<protein>
    <submittedName>
        <fullName evidence="1">Uncharacterized protein</fullName>
    </submittedName>
</protein>
<dbReference type="Proteomes" id="UP001642484">
    <property type="component" value="Unassembled WGS sequence"/>
</dbReference>
<evidence type="ECO:0000313" key="2">
    <source>
        <dbReference type="Proteomes" id="UP001642484"/>
    </source>
</evidence>
<proteinExistence type="predicted"/>
<comment type="caution">
    <text evidence="1">The sequence shown here is derived from an EMBL/GenBank/DDBJ whole genome shotgun (WGS) entry which is preliminary data.</text>
</comment>
<sequence>MSLPEAGMLRPWEKNPHLLGMSTSQALLRCEEHTHGSCSSKKLRTESRCFWLKQRTARSFRFSHFCSMLGGLYPAEQGTLKRLMEKKMTEGYASFNDTEKEYYGRLMVKAEHWEVKELQDELKQELKEKDEEVPPVEIQTESEAKQNACAECSIL</sequence>
<keyword evidence="2" id="KW-1185">Reference proteome</keyword>
<organism evidence="1 2">
    <name type="scientific">Durusdinium trenchii</name>
    <dbReference type="NCBI Taxonomy" id="1381693"/>
    <lineage>
        <taxon>Eukaryota</taxon>
        <taxon>Sar</taxon>
        <taxon>Alveolata</taxon>
        <taxon>Dinophyceae</taxon>
        <taxon>Suessiales</taxon>
        <taxon>Symbiodiniaceae</taxon>
        <taxon>Durusdinium</taxon>
    </lineage>
</organism>
<name>A0ABP0HXR9_9DINO</name>
<accession>A0ABP0HXR9</accession>
<gene>
    <name evidence="1" type="ORF">CCMP2556_LOCUS3622</name>
</gene>
<reference evidence="1 2" key="1">
    <citation type="submission" date="2024-02" db="EMBL/GenBank/DDBJ databases">
        <authorList>
            <person name="Chen Y."/>
            <person name="Shah S."/>
            <person name="Dougan E. K."/>
            <person name="Thang M."/>
            <person name="Chan C."/>
        </authorList>
    </citation>
    <scope>NUCLEOTIDE SEQUENCE [LARGE SCALE GENOMIC DNA]</scope>
</reference>
<evidence type="ECO:0000313" key="1">
    <source>
        <dbReference type="EMBL" id="CAK8994416.1"/>
    </source>
</evidence>
<dbReference type="EMBL" id="CAXAMN010001447">
    <property type="protein sequence ID" value="CAK8994416.1"/>
    <property type="molecule type" value="Genomic_DNA"/>
</dbReference>